<accession>A0ABW6NIE9</accession>
<evidence type="ECO:0000313" key="1">
    <source>
        <dbReference type="EMBL" id="MFF0454945.1"/>
    </source>
</evidence>
<dbReference type="InterPro" id="IPR011009">
    <property type="entry name" value="Kinase-like_dom_sf"/>
</dbReference>
<evidence type="ECO:0000313" key="2">
    <source>
        <dbReference type="Proteomes" id="UP001601521"/>
    </source>
</evidence>
<comment type="caution">
    <text evidence="1">The sequence shown here is derived from an EMBL/GenBank/DDBJ whole genome shotgun (WGS) entry which is preliminary data.</text>
</comment>
<gene>
    <name evidence="1" type="ORF">ACFYTH_16405</name>
</gene>
<proteinExistence type="predicted"/>
<evidence type="ECO:0008006" key="3">
    <source>
        <dbReference type="Google" id="ProtNLM"/>
    </source>
</evidence>
<protein>
    <recommendedName>
        <fullName evidence="3">Aminoglycoside phosphotransferase domain-containing protein</fullName>
    </recommendedName>
</protein>
<dbReference type="RefSeq" id="WP_387251827.1">
    <property type="nucleotide sequence ID" value="NZ_JBIALX010000006.1"/>
</dbReference>
<reference evidence="1 2" key="1">
    <citation type="submission" date="2024-10" db="EMBL/GenBank/DDBJ databases">
        <title>The Natural Products Discovery Center: Release of the First 8490 Sequenced Strains for Exploring Actinobacteria Biosynthetic Diversity.</title>
        <authorList>
            <person name="Kalkreuter E."/>
            <person name="Kautsar S.A."/>
            <person name="Yang D."/>
            <person name="Bader C.D."/>
            <person name="Teijaro C.N."/>
            <person name="Fluegel L."/>
            <person name="Davis C.M."/>
            <person name="Simpson J.R."/>
            <person name="Lauterbach L."/>
            <person name="Steele A.D."/>
            <person name="Gui C."/>
            <person name="Meng S."/>
            <person name="Li G."/>
            <person name="Viehrig K."/>
            <person name="Ye F."/>
            <person name="Su P."/>
            <person name="Kiefer A.F."/>
            <person name="Nichols A."/>
            <person name="Cepeda A.J."/>
            <person name="Yan W."/>
            <person name="Fan B."/>
            <person name="Jiang Y."/>
            <person name="Adhikari A."/>
            <person name="Zheng C.-J."/>
            <person name="Schuster L."/>
            <person name="Cowan T.M."/>
            <person name="Smanski M.J."/>
            <person name="Chevrette M.G."/>
            <person name="De Carvalho L.P.S."/>
            <person name="Shen B."/>
        </authorList>
    </citation>
    <scope>NUCLEOTIDE SEQUENCE [LARGE SCALE GENOMIC DNA]</scope>
    <source>
        <strain evidence="1 2">NPDC004550</strain>
    </source>
</reference>
<keyword evidence="2" id="KW-1185">Reference proteome</keyword>
<dbReference type="EMBL" id="JBIALX010000006">
    <property type="protein sequence ID" value="MFF0454945.1"/>
    <property type="molecule type" value="Genomic_DNA"/>
</dbReference>
<sequence>MNAPESVAEQPLQPLIDWATRELARLEITVTGAQEMRRRDWTLLARIDTNRGAVWAKASARAFAHEGPLLAALDRLVPGSVPKPLAVHRENGWFLAGDGGATLRTGPLDRGFALDGTDAPPRPPEWESVLRSYARLQHTLCAHAESLRDTGTPHLPPARLIEVYRHFADRAPGLESAIESAAGELAQYGRLSVEHNDLYPGHVFRTTAAVFDWGDALITHPFLSVRTFRDPQRAAYFDAWRELTTVTDREIELAERLAPLTTLHSWLTIDTAPGRPAERFAPFVTEMLDLLRANFA</sequence>
<name>A0ABW6NIE9_9NOCA</name>
<dbReference type="SUPFAM" id="SSF56112">
    <property type="entry name" value="Protein kinase-like (PK-like)"/>
    <property type="match status" value="1"/>
</dbReference>
<organism evidence="1 2">
    <name type="scientific">Nocardia africana</name>
    <dbReference type="NCBI Taxonomy" id="134964"/>
    <lineage>
        <taxon>Bacteria</taxon>
        <taxon>Bacillati</taxon>
        <taxon>Actinomycetota</taxon>
        <taxon>Actinomycetes</taxon>
        <taxon>Mycobacteriales</taxon>
        <taxon>Nocardiaceae</taxon>
        <taxon>Nocardia</taxon>
    </lineage>
</organism>
<dbReference type="Proteomes" id="UP001601521">
    <property type="component" value="Unassembled WGS sequence"/>
</dbReference>